<dbReference type="Proteomes" id="UP000479710">
    <property type="component" value="Unassembled WGS sequence"/>
</dbReference>
<name>A0A6G1BMN4_9ORYZ</name>
<dbReference type="EMBL" id="SPHZ02000012">
    <property type="protein sequence ID" value="KAF0889034.1"/>
    <property type="molecule type" value="Genomic_DNA"/>
</dbReference>
<evidence type="ECO:0008006" key="3">
    <source>
        <dbReference type="Google" id="ProtNLM"/>
    </source>
</evidence>
<evidence type="ECO:0000313" key="2">
    <source>
        <dbReference type="Proteomes" id="UP000479710"/>
    </source>
</evidence>
<gene>
    <name evidence="1" type="ORF">E2562_021090</name>
</gene>
<keyword evidence="2" id="KW-1185">Reference proteome</keyword>
<sequence>MNLLVPDWIMASSLRPAAADAQNGDLLIPACKTVSGSVDFTFCMEALGSVGGGIGSRTYQDLAVVASGLLAANATHTAA</sequence>
<dbReference type="AlphaFoldDB" id="A0A6G1BMN4"/>
<comment type="caution">
    <text evidence="1">The sequence shown here is derived from an EMBL/GenBank/DDBJ whole genome shotgun (WGS) entry which is preliminary data.</text>
</comment>
<organism evidence="1 2">
    <name type="scientific">Oryza meyeriana var. granulata</name>
    <dbReference type="NCBI Taxonomy" id="110450"/>
    <lineage>
        <taxon>Eukaryota</taxon>
        <taxon>Viridiplantae</taxon>
        <taxon>Streptophyta</taxon>
        <taxon>Embryophyta</taxon>
        <taxon>Tracheophyta</taxon>
        <taxon>Spermatophyta</taxon>
        <taxon>Magnoliopsida</taxon>
        <taxon>Liliopsida</taxon>
        <taxon>Poales</taxon>
        <taxon>Poaceae</taxon>
        <taxon>BOP clade</taxon>
        <taxon>Oryzoideae</taxon>
        <taxon>Oryzeae</taxon>
        <taxon>Oryzinae</taxon>
        <taxon>Oryza</taxon>
        <taxon>Oryza meyeriana</taxon>
    </lineage>
</organism>
<proteinExistence type="predicted"/>
<evidence type="ECO:0000313" key="1">
    <source>
        <dbReference type="EMBL" id="KAF0889034.1"/>
    </source>
</evidence>
<reference evidence="1 2" key="1">
    <citation type="submission" date="2019-11" db="EMBL/GenBank/DDBJ databases">
        <title>Whole genome sequence of Oryza granulata.</title>
        <authorList>
            <person name="Li W."/>
        </authorList>
    </citation>
    <scope>NUCLEOTIDE SEQUENCE [LARGE SCALE GENOMIC DNA]</scope>
    <source>
        <strain evidence="2">cv. Menghai</strain>
        <tissue evidence="1">Leaf</tissue>
    </source>
</reference>
<accession>A0A6G1BMN4</accession>
<protein>
    <recommendedName>
        <fullName evidence="3">Pectinesterase inhibitor domain-containing protein</fullName>
    </recommendedName>
</protein>